<dbReference type="EnsemblPlants" id="MELO3C035294.2.1">
    <property type="protein sequence ID" value="MELO3C035294.2.1"/>
    <property type="gene ID" value="MELO3C035294.2"/>
</dbReference>
<organism evidence="1">
    <name type="scientific">Cucumis melo</name>
    <name type="common">Muskmelon</name>
    <dbReference type="NCBI Taxonomy" id="3656"/>
    <lineage>
        <taxon>Eukaryota</taxon>
        <taxon>Viridiplantae</taxon>
        <taxon>Streptophyta</taxon>
        <taxon>Embryophyta</taxon>
        <taxon>Tracheophyta</taxon>
        <taxon>Spermatophyta</taxon>
        <taxon>Magnoliopsida</taxon>
        <taxon>eudicotyledons</taxon>
        <taxon>Gunneridae</taxon>
        <taxon>Pentapetalae</taxon>
        <taxon>rosids</taxon>
        <taxon>fabids</taxon>
        <taxon>Cucurbitales</taxon>
        <taxon>Cucurbitaceae</taxon>
        <taxon>Benincaseae</taxon>
        <taxon>Cucumis</taxon>
    </lineage>
</organism>
<proteinExistence type="predicted"/>
<protein>
    <submittedName>
        <fullName evidence="1">Uncharacterized protein</fullName>
    </submittedName>
</protein>
<evidence type="ECO:0000313" key="1">
    <source>
        <dbReference type="EnsemblPlants" id="MELO3C029992.2.1"/>
    </source>
</evidence>
<sequence length="34" mass="4039">MTNRRQIFGTLLFRPYQAPDFRGENILLRSKNQG</sequence>
<dbReference type="AlphaFoldDB" id="A0A9I9E835"/>
<dbReference type="Gramene" id="MELO3C029992.2.1">
    <property type="protein sequence ID" value="MELO3C029992.2.1"/>
    <property type="gene ID" value="MELO3C029992.2"/>
</dbReference>
<name>A0A9I9E835_CUCME</name>
<reference evidence="1" key="1">
    <citation type="submission" date="2023-03" db="UniProtKB">
        <authorList>
            <consortium name="EnsemblPlants"/>
        </authorList>
    </citation>
    <scope>IDENTIFICATION</scope>
</reference>
<dbReference type="Gramene" id="MELO3C035294.2.1">
    <property type="protein sequence ID" value="MELO3C035294.2.1"/>
    <property type="gene ID" value="MELO3C035294.2"/>
</dbReference>
<accession>A0A9I9E835</accession>
<dbReference type="EnsemblPlants" id="MELO3C029992.2.1">
    <property type="protein sequence ID" value="MELO3C029992.2.1"/>
    <property type="gene ID" value="MELO3C029992.2"/>
</dbReference>